<reference evidence="3" key="1">
    <citation type="journal article" date="2020" name="Stud. Mycol.">
        <title>101 Dothideomycetes genomes: a test case for predicting lifestyles and emergence of pathogens.</title>
        <authorList>
            <person name="Haridas S."/>
            <person name="Albert R."/>
            <person name="Binder M."/>
            <person name="Bloem J."/>
            <person name="Labutti K."/>
            <person name="Salamov A."/>
            <person name="Andreopoulos B."/>
            <person name="Baker S."/>
            <person name="Barry K."/>
            <person name="Bills G."/>
            <person name="Bluhm B."/>
            <person name="Cannon C."/>
            <person name="Castanera R."/>
            <person name="Culley D."/>
            <person name="Daum C."/>
            <person name="Ezra D."/>
            <person name="Gonzalez J."/>
            <person name="Henrissat B."/>
            <person name="Kuo A."/>
            <person name="Liang C."/>
            <person name="Lipzen A."/>
            <person name="Lutzoni F."/>
            <person name="Magnuson J."/>
            <person name="Mondo S."/>
            <person name="Nolan M."/>
            <person name="Ohm R."/>
            <person name="Pangilinan J."/>
            <person name="Park H.-J."/>
            <person name="Ramirez L."/>
            <person name="Alfaro M."/>
            <person name="Sun H."/>
            <person name="Tritt A."/>
            <person name="Yoshinaga Y."/>
            <person name="Zwiers L.-H."/>
            <person name="Turgeon B."/>
            <person name="Goodwin S."/>
            <person name="Spatafora J."/>
            <person name="Crous P."/>
            <person name="Grigoriev I."/>
        </authorList>
    </citation>
    <scope>NUCLEOTIDE SEQUENCE</scope>
    <source>
        <strain evidence="3">CBS 675.92</strain>
    </source>
</reference>
<feature type="domain" description="DUF6590" evidence="2">
    <location>
        <begin position="231"/>
        <end position="386"/>
    </location>
</feature>
<feature type="region of interest" description="Disordered" evidence="1">
    <location>
        <begin position="59"/>
        <end position="129"/>
    </location>
</feature>
<evidence type="ECO:0000259" key="2">
    <source>
        <dbReference type="Pfam" id="PF20233"/>
    </source>
</evidence>
<feature type="compositionally biased region" description="Polar residues" evidence="1">
    <location>
        <begin position="64"/>
        <end position="93"/>
    </location>
</feature>
<proteinExistence type="predicted"/>
<evidence type="ECO:0000313" key="3">
    <source>
        <dbReference type="EMBL" id="KAF1958045.1"/>
    </source>
</evidence>
<dbReference type="EMBL" id="ML976988">
    <property type="protein sequence ID" value="KAF1958045.1"/>
    <property type="molecule type" value="Genomic_DNA"/>
</dbReference>
<dbReference type="Pfam" id="PF20233">
    <property type="entry name" value="DUF6590"/>
    <property type="match status" value="1"/>
</dbReference>
<dbReference type="OrthoDB" id="3559580at2759"/>
<evidence type="ECO:0000256" key="1">
    <source>
        <dbReference type="SAM" id="MobiDB-lite"/>
    </source>
</evidence>
<name>A0A6A5TZK4_9PLEO</name>
<protein>
    <recommendedName>
        <fullName evidence="2">DUF6590 domain-containing protein</fullName>
    </recommendedName>
</protein>
<sequence length="395" mass="43811">MSASGVNWTWSDTYKDYYYVTQDQAGNHHYHWQKDEAVATQQASVPQSQYAYQQASYAPSNSATYPSSQNARRTSQSAYSPSQNAYSASQLTHPSSQPAYPPSQPTYQVARTSHPHQSTYQPLHSSHASQSAYLAPQVPRTRVDSGTYSHDQVQNSLGAQLATSPGRTSAPYHGHTQGGAPQAAQLVAEMPAPLSPNERSRIPGLIPGTPNDGWYDSLDSSYRMRTGQEAREFFRIGRVFSMLYTEAASGQTSANAAADNDAFTVVRFDGLAHTQIRRFVIVKVMRGFVYACAIFTYGNRGTLKPGCVPSEHTIVYFSGTNPASCYIQGEYEAGMTKEPIEIIPSEGGIFMKRESRLRFSKIYPIEWNVKVKDIGRVKPEQKSHLLACWDAEFRT</sequence>
<gene>
    <name evidence="3" type="ORF">CC80DRAFT_534516</name>
</gene>
<dbReference type="PANTHER" id="PTHR35391">
    <property type="entry name" value="C2H2-TYPE DOMAIN-CONTAINING PROTEIN-RELATED"/>
    <property type="match status" value="1"/>
</dbReference>
<organism evidence="3 4">
    <name type="scientific">Byssothecium circinans</name>
    <dbReference type="NCBI Taxonomy" id="147558"/>
    <lineage>
        <taxon>Eukaryota</taxon>
        <taxon>Fungi</taxon>
        <taxon>Dikarya</taxon>
        <taxon>Ascomycota</taxon>
        <taxon>Pezizomycotina</taxon>
        <taxon>Dothideomycetes</taxon>
        <taxon>Pleosporomycetidae</taxon>
        <taxon>Pleosporales</taxon>
        <taxon>Massarineae</taxon>
        <taxon>Massarinaceae</taxon>
        <taxon>Byssothecium</taxon>
    </lineage>
</organism>
<feature type="region of interest" description="Disordered" evidence="1">
    <location>
        <begin position="161"/>
        <end position="181"/>
    </location>
</feature>
<feature type="compositionally biased region" description="Polar residues" evidence="1">
    <location>
        <begin position="109"/>
        <end position="129"/>
    </location>
</feature>
<keyword evidence="4" id="KW-1185">Reference proteome</keyword>
<dbReference type="AlphaFoldDB" id="A0A6A5TZK4"/>
<dbReference type="InterPro" id="IPR046497">
    <property type="entry name" value="DUF6590"/>
</dbReference>
<accession>A0A6A5TZK4</accession>
<dbReference type="Proteomes" id="UP000800035">
    <property type="component" value="Unassembled WGS sequence"/>
</dbReference>
<dbReference type="PANTHER" id="PTHR35391:SF5">
    <property type="entry name" value="DUF6590 DOMAIN-CONTAINING PROTEIN"/>
    <property type="match status" value="1"/>
</dbReference>
<evidence type="ECO:0000313" key="4">
    <source>
        <dbReference type="Proteomes" id="UP000800035"/>
    </source>
</evidence>